<dbReference type="InterPro" id="IPR027417">
    <property type="entry name" value="P-loop_NTPase"/>
</dbReference>
<dbReference type="Pfam" id="PF01715">
    <property type="entry name" value="IPPT"/>
    <property type="match status" value="1"/>
</dbReference>
<dbReference type="RefSeq" id="XP_024341799.1">
    <property type="nucleotide sequence ID" value="XM_024481891.1"/>
</dbReference>
<dbReference type="SUPFAM" id="SSF52540">
    <property type="entry name" value="P-loop containing nucleoside triphosphate hydrolases"/>
    <property type="match status" value="2"/>
</dbReference>
<keyword evidence="6" id="KW-1185">Reference proteome</keyword>
<dbReference type="PANTHER" id="PTHR11088:SF89">
    <property type="entry name" value="TRNA DIMETHYLALLYLTRANSFERASE"/>
    <property type="match status" value="1"/>
</dbReference>
<dbReference type="HAMAP" id="MF_00185">
    <property type="entry name" value="IPP_trans"/>
    <property type="match status" value="1"/>
</dbReference>
<dbReference type="InterPro" id="IPR039657">
    <property type="entry name" value="Dimethylallyltransferase"/>
</dbReference>
<gene>
    <name evidence="5" type="ORF">POSPLADRAFT_1065027</name>
</gene>
<dbReference type="GO" id="GO:0006400">
    <property type="term" value="P:tRNA modification"/>
    <property type="evidence" value="ECO:0007669"/>
    <property type="project" value="TreeGrafter"/>
</dbReference>
<evidence type="ECO:0000256" key="3">
    <source>
        <dbReference type="ARBA" id="ARBA00022741"/>
    </source>
</evidence>
<dbReference type="EMBL" id="KZ110593">
    <property type="protein sequence ID" value="OSX65005.1"/>
    <property type="molecule type" value="Genomic_DNA"/>
</dbReference>
<evidence type="ECO:0000313" key="5">
    <source>
        <dbReference type="EMBL" id="OSX65005.1"/>
    </source>
</evidence>
<evidence type="ECO:0008006" key="7">
    <source>
        <dbReference type="Google" id="ProtNLM"/>
    </source>
</evidence>
<evidence type="ECO:0000256" key="2">
    <source>
        <dbReference type="ARBA" id="ARBA00022679"/>
    </source>
</evidence>
<protein>
    <recommendedName>
        <fullName evidence="7">tRNA dimethylallyltransferase</fullName>
    </recommendedName>
</protein>
<dbReference type="PANTHER" id="PTHR11088">
    <property type="entry name" value="TRNA DIMETHYLALLYLTRANSFERASE"/>
    <property type="match status" value="1"/>
</dbReference>
<evidence type="ECO:0000256" key="4">
    <source>
        <dbReference type="ARBA" id="ARBA00022840"/>
    </source>
</evidence>
<proteinExistence type="inferred from homology"/>
<keyword evidence="2" id="KW-0808">Transferase</keyword>
<keyword evidence="3" id="KW-0547">Nucleotide-binding</keyword>
<dbReference type="STRING" id="670580.A0A1X6N8P5"/>
<keyword evidence="4" id="KW-0067">ATP-binding</keyword>
<dbReference type="GO" id="GO:0005739">
    <property type="term" value="C:mitochondrion"/>
    <property type="evidence" value="ECO:0007669"/>
    <property type="project" value="TreeGrafter"/>
</dbReference>
<reference evidence="5 6" key="1">
    <citation type="submission" date="2017-04" db="EMBL/GenBank/DDBJ databases">
        <title>Genome Sequence of the Model Brown-Rot Fungus Postia placenta SB12.</title>
        <authorList>
            <consortium name="DOE Joint Genome Institute"/>
            <person name="Gaskell J."/>
            <person name="Kersten P."/>
            <person name="Larrondo L.F."/>
            <person name="Canessa P."/>
            <person name="Martinez D."/>
            <person name="Hibbett D."/>
            <person name="Schmoll M."/>
            <person name="Kubicek C.P."/>
            <person name="Martinez A.T."/>
            <person name="Yadav J."/>
            <person name="Master E."/>
            <person name="Magnuson J.K."/>
            <person name="James T."/>
            <person name="Yaver D."/>
            <person name="Berka R."/>
            <person name="Labutti K."/>
            <person name="Lipzen A."/>
            <person name="Aerts A."/>
            <person name="Barry K."/>
            <person name="Henrissat B."/>
            <person name="Blanchette R."/>
            <person name="Grigoriev I."/>
            <person name="Cullen D."/>
        </authorList>
    </citation>
    <scope>NUCLEOTIDE SEQUENCE [LARGE SCALE GENOMIC DNA]</scope>
    <source>
        <strain evidence="5 6">MAD-698-R-SB12</strain>
    </source>
</reference>
<dbReference type="Gene3D" id="3.40.50.300">
    <property type="entry name" value="P-loop containing nucleotide triphosphate hydrolases"/>
    <property type="match status" value="1"/>
</dbReference>
<dbReference type="OrthoDB" id="775260at2759"/>
<dbReference type="GeneID" id="36326841"/>
<dbReference type="Proteomes" id="UP000194127">
    <property type="component" value="Unassembled WGS sequence"/>
</dbReference>
<dbReference type="GO" id="GO:0005524">
    <property type="term" value="F:ATP binding"/>
    <property type="evidence" value="ECO:0007669"/>
    <property type="project" value="UniProtKB-KW"/>
</dbReference>
<organism evidence="5 6">
    <name type="scientific">Postia placenta MAD-698-R-SB12</name>
    <dbReference type="NCBI Taxonomy" id="670580"/>
    <lineage>
        <taxon>Eukaryota</taxon>
        <taxon>Fungi</taxon>
        <taxon>Dikarya</taxon>
        <taxon>Basidiomycota</taxon>
        <taxon>Agaricomycotina</taxon>
        <taxon>Agaricomycetes</taxon>
        <taxon>Polyporales</taxon>
        <taxon>Adustoporiaceae</taxon>
        <taxon>Rhodonia</taxon>
    </lineage>
</organism>
<dbReference type="Gene3D" id="1.10.20.140">
    <property type="match status" value="1"/>
</dbReference>
<evidence type="ECO:0000313" key="6">
    <source>
        <dbReference type="Proteomes" id="UP000194127"/>
    </source>
</evidence>
<comment type="similarity">
    <text evidence="1">Belongs to the IPP transferase family.</text>
</comment>
<dbReference type="InterPro" id="IPR018022">
    <property type="entry name" value="IPT"/>
</dbReference>
<sequence length="478" mass="54370">MMALRPLIAVCGTTGVGKSKLAIELALALGQRKENRTHGYHGARIINADAMQVYKGMDVITNKVSLEEQNGVDHLLMDFKQPGEQYIVTQWVRDAMKVIDETHLRKQIPIVVGGTSYWIQHLIFSNRLVSFDQAPAEEELKRDPGPMSEPLARSFASLPPELLDLLNTLPEQGPSATTQPELAHSLHVLLSTLDPPTAQRWHWRDTRKVLRNLHIIRETGRRASDILAEQAQDTARPRYRTLCFWLYAKPEILKPRLDARVDEMVQQGLLNEIRALREIADSEDDSDTEAPITDYTLGIYQSIGYKEFHNYLSAPEHSEEEFKLAIENMKSATRKYAKRQIMWIRNKLLHVANAANGASRAEYGFDVTPTYLLDATELGKAWDTNVRTLAEQITEDFLNGKDLPDPCSLSETAREMLSTSDKRPRQVSLVAFVDMRRKLVCPTCTVNEERPVMIAEGKEWDVHSKLEARRKRIPKGRL</sequence>
<name>A0A1X6N8P5_9APHY</name>
<dbReference type="AlphaFoldDB" id="A0A1X6N8P5"/>
<evidence type="ECO:0000256" key="1">
    <source>
        <dbReference type="ARBA" id="ARBA00005842"/>
    </source>
</evidence>
<accession>A0A1X6N8P5</accession>
<dbReference type="GO" id="GO:0052381">
    <property type="term" value="F:tRNA dimethylallyltransferase activity"/>
    <property type="evidence" value="ECO:0007669"/>
    <property type="project" value="InterPro"/>
</dbReference>